<evidence type="ECO:0000313" key="3">
    <source>
        <dbReference type="Proteomes" id="UP000591131"/>
    </source>
</evidence>
<accession>A0A7J6MVK9</accession>
<evidence type="ECO:0000313" key="2">
    <source>
        <dbReference type="EMBL" id="KAF4675655.1"/>
    </source>
</evidence>
<protein>
    <submittedName>
        <fullName evidence="2">Uncharacterized protein</fullName>
    </submittedName>
</protein>
<organism evidence="2 3">
    <name type="scientific">Perkinsus chesapeaki</name>
    <name type="common">Clam parasite</name>
    <name type="synonym">Perkinsus andrewsi</name>
    <dbReference type="NCBI Taxonomy" id="330153"/>
    <lineage>
        <taxon>Eukaryota</taxon>
        <taxon>Sar</taxon>
        <taxon>Alveolata</taxon>
        <taxon>Perkinsozoa</taxon>
        <taxon>Perkinsea</taxon>
        <taxon>Perkinsida</taxon>
        <taxon>Perkinsidae</taxon>
        <taxon>Perkinsus</taxon>
    </lineage>
</organism>
<comment type="caution">
    <text evidence="2">The sequence shown here is derived from an EMBL/GenBank/DDBJ whole genome shotgun (WGS) entry which is preliminary data.</text>
</comment>
<dbReference type="AlphaFoldDB" id="A0A7J6MVK9"/>
<dbReference type="EMBL" id="JAAPAO010000044">
    <property type="protein sequence ID" value="KAF4675655.1"/>
    <property type="molecule type" value="Genomic_DNA"/>
</dbReference>
<gene>
    <name evidence="2" type="ORF">FOL47_007427</name>
</gene>
<keyword evidence="3" id="KW-1185">Reference proteome</keyword>
<dbReference type="Proteomes" id="UP000591131">
    <property type="component" value="Unassembled WGS sequence"/>
</dbReference>
<feature type="region of interest" description="Disordered" evidence="1">
    <location>
        <begin position="338"/>
        <end position="365"/>
    </location>
</feature>
<feature type="compositionally biased region" description="Acidic residues" evidence="1">
    <location>
        <begin position="338"/>
        <end position="347"/>
    </location>
</feature>
<proteinExistence type="predicted"/>
<name>A0A7J6MVK9_PERCH</name>
<evidence type="ECO:0000256" key="1">
    <source>
        <dbReference type="SAM" id="MobiDB-lite"/>
    </source>
</evidence>
<feature type="compositionally biased region" description="Acidic residues" evidence="1">
    <location>
        <begin position="356"/>
        <end position="365"/>
    </location>
</feature>
<reference evidence="2 3" key="1">
    <citation type="submission" date="2020-04" db="EMBL/GenBank/DDBJ databases">
        <title>Perkinsus chesapeaki whole genome sequence.</title>
        <authorList>
            <person name="Bogema D.R."/>
        </authorList>
    </citation>
    <scope>NUCLEOTIDE SEQUENCE [LARGE SCALE GENOMIC DNA]</scope>
    <source>
        <strain evidence="2">ATCC PRA-425</strain>
    </source>
</reference>
<sequence length="365" mass="40577">MTGSLTTLDRLERLSLYTALIDKLYQLHAVEGTLPYLAEDIIQYLWPYRRALRSIIERPAYCGGGRLQYAFVSRGEAFGAIVSQSYGNSFQLTNHLGGGFGRGFPGPKEDPYQCFYYGDGRKMVYAFDPTTTVINCEGIDLPYFSKEYKNGKVGDIPAGLRCPHIRWLEESLYIAGVTDDHLCVWRTDLCDDNCQYSATVVWKSSSEISENLADFFLSRGLVTNTLCIAFCSGDRLVNVNLGPLNSVSVIKLPFEASTPITMLTPSMVCRTAKDGENATTLEVVEIGNDGGRIVFKRHFNWIVDRLFTTLRGSVVAVSEVIGKVAYIKGMQYDTAWEGPEEDDDVDVIEPLGSDTGEWDSADESD</sequence>